<dbReference type="EMBL" id="ABXB03000001">
    <property type="protein sequence ID" value="EFA23836.1"/>
    <property type="molecule type" value="Genomic_DNA"/>
</dbReference>
<accession>D1NT34</accession>
<dbReference type="AlphaFoldDB" id="D1NT34"/>
<sequence>MKADDEWLHSFYYFNDEIPTDADFEKAIGDYLTFEFSMVMQNREYLFEGGDGDTES</sequence>
<organism evidence="1 2">
    <name type="scientific">Bifidobacterium gallicum DSM 20093 = LMG 11596</name>
    <dbReference type="NCBI Taxonomy" id="561180"/>
    <lineage>
        <taxon>Bacteria</taxon>
        <taxon>Bacillati</taxon>
        <taxon>Actinomycetota</taxon>
        <taxon>Actinomycetes</taxon>
        <taxon>Bifidobacteriales</taxon>
        <taxon>Bifidobacteriaceae</taxon>
        <taxon>Bifidobacterium</taxon>
    </lineage>
</organism>
<dbReference type="RefSeq" id="WP_006294358.1">
    <property type="nucleotide sequence ID" value="NZ_ABXB03000001.1"/>
</dbReference>
<name>D1NT34_9BIFI</name>
<dbReference type="Proteomes" id="UP000003656">
    <property type="component" value="Unassembled WGS sequence"/>
</dbReference>
<dbReference type="STRING" id="561180.BIFGAL_02945"/>
<gene>
    <name evidence="1" type="ORF">BIFGAL_02945</name>
</gene>
<evidence type="ECO:0000313" key="1">
    <source>
        <dbReference type="EMBL" id="EFA23836.1"/>
    </source>
</evidence>
<comment type="caution">
    <text evidence="1">The sequence shown here is derived from an EMBL/GenBank/DDBJ whole genome shotgun (WGS) entry which is preliminary data.</text>
</comment>
<dbReference type="eggNOG" id="COG0286">
    <property type="taxonomic scope" value="Bacteria"/>
</dbReference>
<proteinExistence type="predicted"/>
<evidence type="ECO:0000313" key="2">
    <source>
        <dbReference type="Proteomes" id="UP000003656"/>
    </source>
</evidence>
<protein>
    <submittedName>
        <fullName evidence="1">Uncharacterized protein</fullName>
    </submittedName>
</protein>
<reference evidence="1 2" key="1">
    <citation type="submission" date="2009-11" db="EMBL/GenBank/DDBJ databases">
        <authorList>
            <person name="Weinstock G."/>
            <person name="Sodergren E."/>
            <person name="Clifton S."/>
            <person name="Fulton L."/>
            <person name="Fulton B."/>
            <person name="Courtney L."/>
            <person name="Fronick C."/>
            <person name="Harrison M."/>
            <person name="Strong C."/>
            <person name="Farmer C."/>
            <person name="Delahaunty K."/>
            <person name="Markovic C."/>
            <person name="Hall O."/>
            <person name="Minx P."/>
            <person name="Tomlinson C."/>
            <person name="Mitreva M."/>
            <person name="Nelson J."/>
            <person name="Hou S."/>
            <person name="Wollam A."/>
            <person name="Pepin K.H."/>
            <person name="Johnson M."/>
            <person name="Bhonagiri V."/>
            <person name="Nash W.E."/>
            <person name="Warren W."/>
            <person name="Chinwalla A."/>
            <person name="Mardis E.R."/>
            <person name="Wilson R.K."/>
        </authorList>
    </citation>
    <scope>NUCLEOTIDE SEQUENCE [LARGE SCALE GENOMIC DNA]</scope>
    <source>
        <strain evidence="1 2">DSM 20093</strain>
    </source>
</reference>